<name>A0A317N6Z7_9NOCA</name>
<accession>A0A317N6Z7</accession>
<dbReference type="RefSeq" id="WP_110040185.1">
    <property type="nucleotide sequence ID" value="NZ_QGTL01000011.1"/>
</dbReference>
<dbReference type="Proteomes" id="UP000246410">
    <property type="component" value="Unassembled WGS sequence"/>
</dbReference>
<evidence type="ECO:0000313" key="4">
    <source>
        <dbReference type="Proteomes" id="UP000246410"/>
    </source>
</evidence>
<keyword evidence="4" id="KW-1185">Reference proteome</keyword>
<feature type="compositionally biased region" description="Basic and acidic residues" evidence="1">
    <location>
        <begin position="75"/>
        <end position="93"/>
    </location>
</feature>
<feature type="region of interest" description="Disordered" evidence="1">
    <location>
        <begin position="173"/>
        <end position="207"/>
    </location>
</feature>
<comment type="caution">
    <text evidence="3">The sequence shown here is derived from an EMBL/GenBank/DDBJ whole genome shotgun (WGS) entry which is preliminary data.</text>
</comment>
<feature type="domain" description="DUF6968" evidence="2">
    <location>
        <begin position="11"/>
        <end position="64"/>
    </location>
</feature>
<reference evidence="3 4" key="1">
    <citation type="submission" date="2018-05" db="EMBL/GenBank/DDBJ databases">
        <title>Genomic Encyclopedia of Type Strains, Phase IV (KMG-IV): sequencing the most valuable type-strain genomes for metagenomic binning, comparative biology and taxonomic classification.</title>
        <authorList>
            <person name="Goeker M."/>
        </authorList>
    </citation>
    <scope>NUCLEOTIDE SEQUENCE [LARGE SCALE GENOMIC DNA]</scope>
    <source>
        <strain evidence="3 4">DSM 44717</strain>
    </source>
</reference>
<dbReference type="Pfam" id="PF22302">
    <property type="entry name" value="DUF6968"/>
    <property type="match status" value="1"/>
</dbReference>
<organism evidence="3 4">
    <name type="scientific">Nocardia neocaledoniensis</name>
    <dbReference type="NCBI Taxonomy" id="236511"/>
    <lineage>
        <taxon>Bacteria</taxon>
        <taxon>Bacillati</taxon>
        <taxon>Actinomycetota</taxon>
        <taxon>Actinomycetes</taxon>
        <taxon>Mycobacteriales</taxon>
        <taxon>Nocardiaceae</taxon>
        <taxon>Nocardia</taxon>
    </lineage>
</organism>
<protein>
    <recommendedName>
        <fullName evidence="2">DUF6968 domain-containing protein</fullName>
    </recommendedName>
</protein>
<evidence type="ECO:0000313" key="3">
    <source>
        <dbReference type="EMBL" id="PWV71086.1"/>
    </source>
</evidence>
<feature type="region of interest" description="Disordered" evidence="1">
    <location>
        <begin position="74"/>
        <end position="101"/>
    </location>
</feature>
<proteinExistence type="predicted"/>
<sequence>MGEIIVASTVRDGEREFGIEISEPEQDAATRGWQCTYRVDGTRTRRVRGPDRLAALYAALVDVDSPAVLFGLAQRGEDGRREPPMARRPDGDSGARVPNAREFGPPLGARAVETAHGPVVVVLGRPRRDPNRTHTCLCPFRIADRTEAFGHGFDDVRAVLSAIRGVSAILGIRPDWPSPPDRPKPAAVRPQPLGVRPPLPPLDERIP</sequence>
<evidence type="ECO:0000256" key="1">
    <source>
        <dbReference type="SAM" id="MobiDB-lite"/>
    </source>
</evidence>
<dbReference type="InterPro" id="IPR054241">
    <property type="entry name" value="DUF6968"/>
</dbReference>
<gene>
    <name evidence="3" type="ORF">DFR69_11175</name>
</gene>
<dbReference type="EMBL" id="QGTL01000011">
    <property type="protein sequence ID" value="PWV71086.1"/>
    <property type="molecule type" value="Genomic_DNA"/>
</dbReference>
<evidence type="ECO:0000259" key="2">
    <source>
        <dbReference type="Pfam" id="PF22302"/>
    </source>
</evidence>
<dbReference type="AlphaFoldDB" id="A0A317N6Z7"/>